<dbReference type="GO" id="GO:0046872">
    <property type="term" value="F:metal ion binding"/>
    <property type="evidence" value="ECO:0007669"/>
    <property type="project" value="UniProtKB-KW"/>
</dbReference>
<gene>
    <name evidence="14" type="ORF">SAMN05216355_10943</name>
</gene>
<dbReference type="RefSeq" id="WP_092536321.1">
    <property type="nucleotide sequence ID" value="NZ_FNIM01000009.1"/>
</dbReference>
<evidence type="ECO:0000256" key="3">
    <source>
        <dbReference type="ARBA" id="ARBA00007931"/>
    </source>
</evidence>
<keyword evidence="4 14" id="KW-0645">Protease</keyword>
<organism evidence="14 15">
    <name type="scientific">Actinomyces ruminicola</name>
    <dbReference type="NCBI Taxonomy" id="332524"/>
    <lineage>
        <taxon>Bacteria</taxon>
        <taxon>Bacillati</taxon>
        <taxon>Actinomycetota</taxon>
        <taxon>Actinomycetes</taxon>
        <taxon>Actinomycetales</taxon>
        <taxon>Actinomycetaceae</taxon>
        <taxon>Actinomyces</taxon>
    </lineage>
</organism>
<name>A0A1H0D6S0_9ACTO</name>
<feature type="domain" description="Peptidase M50" evidence="13">
    <location>
        <begin position="148"/>
        <end position="187"/>
    </location>
</feature>
<keyword evidence="7" id="KW-0378">Hydrolase</keyword>
<evidence type="ECO:0000256" key="6">
    <source>
        <dbReference type="ARBA" id="ARBA00022723"/>
    </source>
</evidence>
<dbReference type="GO" id="GO:0016020">
    <property type="term" value="C:membrane"/>
    <property type="evidence" value="ECO:0007669"/>
    <property type="project" value="UniProtKB-SubCell"/>
</dbReference>
<feature type="transmembrane region" description="Helical" evidence="12">
    <location>
        <begin position="222"/>
        <end position="242"/>
    </location>
</feature>
<feature type="transmembrane region" description="Helical" evidence="12">
    <location>
        <begin position="53"/>
        <end position="73"/>
    </location>
</feature>
<keyword evidence="8" id="KW-0862">Zinc</keyword>
<evidence type="ECO:0000256" key="4">
    <source>
        <dbReference type="ARBA" id="ARBA00022670"/>
    </source>
</evidence>
<comment type="subcellular location">
    <subcellularLocation>
        <location evidence="2">Membrane</location>
        <topology evidence="2">Multi-pass membrane protein</topology>
    </subcellularLocation>
</comment>
<dbReference type="InterPro" id="IPR008915">
    <property type="entry name" value="Peptidase_M50"/>
</dbReference>
<evidence type="ECO:0000256" key="2">
    <source>
        <dbReference type="ARBA" id="ARBA00004141"/>
    </source>
</evidence>
<dbReference type="GO" id="GO:0006508">
    <property type="term" value="P:proteolysis"/>
    <property type="evidence" value="ECO:0007669"/>
    <property type="project" value="UniProtKB-KW"/>
</dbReference>
<evidence type="ECO:0000256" key="8">
    <source>
        <dbReference type="ARBA" id="ARBA00022833"/>
    </source>
</evidence>
<comment type="similarity">
    <text evidence="3">Belongs to the peptidase M50B family.</text>
</comment>
<evidence type="ECO:0000256" key="12">
    <source>
        <dbReference type="SAM" id="Phobius"/>
    </source>
</evidence>
<evidence type="ECO:0000256" key="9">
    <source>
        <dbReference type="ARBA" id="ARBA00022989"/>
    </source>
</evidence>
<keyword evidence="9 12" id="KW-1133">Transmembrane helix</keyword>
<accession>A0A1H0D6S0</accession>
<feature type="transmembrane region" description="Helical" evidence="12">
    <location>
        <begin position="192"/>
        <end position="210"/>
    </location>
</feature>
<keyword evidence="11 12" id="KW-0472">Membrane</keyword>
<dbReference type="AlphaFoldDB" id="A0A1H0D6S0"/>
<evidence type="ECO:0000256" key="7">
    <source>
        <dbReference type="ARBA" id="ARBA00022801"/>
    </source>
</evidence>
<evidence type="ECO:0000313" key="15">
    <source>
        <dbReference type="Proteomes" id="UP000198541"/>
    </source>
</evidence>
<dbReference type="PANTHER" id="PTHR39188">
    <property type="entry name" value="MEMBRANE-ASSOCIATED ZINC METALLOPROTEASE M50B"/>
    <property type="match status" value="1"/>
</dbReference>
<feature type="transmembrane region" description="Helical" evidence="12">
    <location>
        <begin position="12"/>
        <end position="41"/>
    </location>
</feature>
<proteinExistence type="inferred from homology"/>
<evidence type="ECO:0000256" key="11">
    <source>
        <dbReference type="ARBA" id="ARBA00023136"/>
    </source>
</evidence>
<dbReference type="Pfam" id="PF02163">
    <property type="entry name" value="Peptidase_M50"/>
    <property type="match status" value="1"/>
</dbReference>
<keyword evidence="10" id="KW-0482">Metalloprotease</keyword>
<dbReference type="PANTHER" id="PTHR39188:SF3">
    <property type="entry name" value="STAGE IV SPORULATION PROTEIN FB"/>
    <property type="match status" value="1"/>
</dbReference>
<evidence type="ECO:0000256" key="5">
    <source>
        <dbReference type="ARBA" id="ARBA00022692"/>
    </source>
</evidence>
<keyword evidence="6" id="KW-0479">Metal-binding</keyword>
<dbReference type="EMBL" id="FNIM01000009">
    <property type="protein sequence ID" value="SDN65631.1"/>
    <property type="molecule type" value="Genomic_DNA"/>
</dbReference>
<keyword evidence="15" id="KW-1185">Reference proteome</keyword>
<protein>
    <submittedName>
        <fullName evidence="14">Zn-dependent protease (Includes SpoIVFB)</fullName>
    </submittedName>
</protein>
<comment type="cofactor">
    <cofactor evidence="1">
        <name>Zn(2+)</name>
        <dbReference type="ChEBI" id="CHEBI:29105"/>
    </cofactor>
</comment>
<reference evidence="15" key="1">
    <citation type="submission" date="2016-10" db="EMBL/GenBank/DDBJ databases">
        <authorList>
            <person name="Varghese N."/>
            <person name="Submissions S."/>
        </authorList>
    </citation>
    <scope>NUCLEOTIDE SEQUENCE [LARGE SCALE GENOMIC DNA]</scope>
    <source>
        <strain evidence="15">DSM 27982</strain>
    </source>
</reference>
<evidence type="ECO:0000313" key="14">
    <source>
        <dbReference type="EMBL" id="SDN65631.1"/>
    </source>
</evidence>
<sequence>MTAPVARRRSDSWTLFTLGGAPVVVAPTSLLLGLLIAGSWYPVVSSALAGHGAITVLGTVAATVLGVGVSVLMHELAHGAAGTLLGRRPVRYELYLWGGRTSFGPSSRWRPWKDVITSLAGPAANLTLWAVGHGLLDRIESAPVFVAAWALTWVNLALAVFNALPGLPLDGGHALAALVEQLTGRRVLGQRLAAVGGLIVVGGVAWRWILAPLLAGRQPDTFSLFLAVMIAGPIATTSWRVLGLGRGTRAAARLDLRTLTRPVAVVPADTPLTAAREQLDAGAGLVLVAEGSRILGTLDAPALAELERSGLPDAAAVAVSQVCTVLPAAAVTTRATGQPAADALARARTVSRWLVLVEGGRVAGAVPTGAR</sequence>
<evidence type="ECO:0000256" key="10">
    <source>
        <dbReference type="ARBA" id="ARBA00023049"/>
    </source>
</evidence>
<dbReference type="GO" id="GO:0008237">
    <property type="term" value="F:metallopeptidase activity"/>
    <property type="evidence" value="ECO:0007669"/>
    <property type="project" value="UniProtKB-KW"/>
</dbReference>
<dbReference type="STRING" id="332524.SAMN04487766_10449"/>
<keyword evidence="5 12" id="KW-0812">Transmembrane</keyword>
<evidence type="ECO:0000256" key="1">
    <source>
        <dbReference type="ARBA" id="ARBA00001947"/>
    </source>
</evidence>
<evidence type="ECO:0000259" key="13">
    <source>
        <dbReference type="Pfam" id="PF02163"/>
    </source>
</evidence>
<dbReference type="Proteomes" id="UP000198541">
    <property type="component" value="Unassembled WGS sequence"/>
</dbReference>